<keyword evidence="1" id="KW-0378">Hydrolase</keyword>
<feature type="chain" id="PRO_5034008198" description="Sialate O-acetylesterase domain-containing protein" evidence="2">
    <location>
        <begin position="21"/>
        <end position="544"/>
    </location>
</feature>
<dbReference type="SUPFAM" id="SSF52266">
    <property type="entry name" value="SGNH hydrolase"/>
    <property type="match status" value="1"/>
</dbReference>
<evidence type="ECO:0000256" key="1">
    <source>
        <dbReference type="ARBA" id="ARBA00022801"/>
    </source>
</evidence>
<dbReference type="AlphaFoldDB" id="A0A8C5BBC5"/>
<dbReference type="Ensembl" id="ENSGMOT00000063351.1">
    <property type="protein sequence ID" value="ENSGMOP00000043534.1"/>
    <property type="gene ID" value="ENSGMOG00000031508.1"/>
</dbReference>
<evidence type="ECO:0000256" key="2">
    <source>
        <dbReference type="SAM" id="SignalP"/>
    </source>
</evidence>
<dbReference type="Proteomes" id="UP000694546">
    <property type="component" value="Chromosome 16"/>
</dbReference>
<evidence type="ECO:0000259" key="3">
    <source>
        <dbReference type="Pfam" id="PF03629"/>
    </source>
</evidence>
<feature type="domain" description="Sialate O-acetylesterase" evidence="3">
    <location>
        <begin position="116"/>
        <end position="296"/>
    </location>
</feature>
<feature type="signal peptide" evidence="2">
    <location>
        <begin position="1"/>
        <end position="20"/>
    </location>
</feature>
<dbReference type="OMA" id="IAGTIWY"/>
<dbReference type="Gene3D" id="3.40.50.1110">
    <property type="entry name" value="SGNH hydrolase"/>
    <property type="match status" value="1"/>
</dbReference>
<dbReference type="InterPro" id="IPR005181">
    <property type="entry name" value="SASA"/>
</dbReference>
<dbReference type="Pfam" id="PF03629">
    <property type="entry name" value="SASA"/>
    <property type="match status" value="1"/>
</dbReference>
<dbReference type="InterPro" id="IPR036514">
    <property type="entry name" value="SGNH_hydro_sf"/>
</dbReference>
<reference evidence="4" key="2">
    <citation type="submission" date="2025-09" db="UniProtKB">
        <authorList>
            <consortium name="Ensembl"/>
        </authorList>
    </citation>
    <scope>IDENTIFICATION</scope>
</reference>
<protein>
    <recommendedName>
        <fullName evidence="3">Sialate O-acetylesterase domain-containing protein</fullName>
    </recommendedName>
</protein>
<dbReference type="PANTHER" id="PTHR22901:SF0">
    <property type="entry name" value="SIALATE O-ACETYLESTERASE"/>
    <property type="match status" value="1"/>
</dbReference>
<dbReference type="GeneTree" id="ENSGT00390000010608"/>
<evidence type="ECO:0000313" key="5">
    <source>
        <dbReference type="Proteomes" id="UP000694546"/>
    </source>
</evidence>
<evidence type="ECO:0000313" key="4">
    <source>
        <dbReference type="Ensembl" id="ENSGMOP00000043534.1"/>
    </source>
</evidence>
<name>A0A8C5BBC5_GADMO</name>
<dbReference type="InterPro" id="IPR039329">
    <property type="entry name" value="SIAE"/>
</dbReference>
<sequence>MHHWISSLISIWCCALPAHSSSLCKCEGTLRYASYYGDHMVLQKAPERAVVWGFGPEGVQVNVTLLGPRPQNAPPVNVTEGKWKVTLDPVEAGGPYTVIASMDQLSVNLTDVLFGEVWLCSGQSNMCFETEKVFNAEAELQLTSQYPRVRVFMAGMRQSDQELDDLAAVQQIWSVPTIESVKGFSALCWMFGRLLYADLSTPVGLVQSCWGGTVVETWSSTRALQQCGLDHDIVPRHKSENRNSRLWNAMIHPFLKMTLKGAIWYQGESNTVVNKDVYNCSFPAMIDDWRSSFHEASGGQTALNFPFGFVQLAPGVCLALGLNYNNFASTIRWHQTADTGTAPNPRMKETFMAVAMDLPDNGSPYHPIHPRDKLTVANRLTLGARAVAYGEKDVPFLGPYPQKITFINNSLIITYDQAITVRNGGGFEICCPGVEANCSLESPWNPAPMVNWSSYSVQVSSAECPSSHENILAPWIPEPWMKRGGNAAKANSLATSCIHANYGSGTAPCTTRSLSPLRRRENSVNNNPSHLHDHSVAVSFWKWH</sequence>
<keyword evidence="5" id="KW-1185">Reference proteome</keyword>
<dbReference type="GO" id="GO:0001681">
    <property type="term" value="F:sialate O-acetylesterase activity"/>
    <property type="evidence" value="ECO:0007669"/>
    <property type="project" value="InterPro"/>
</dbReference>
<proteinExistence type="predicted"/>
<organism evidence="4 5">
    <name type="scientific">Gadus morhua</name>
    <name type="common">Atlantic cod</name>
    <dbReference type="NCBI Taxonomy" id="8049"/>
    <lineage>
        <taxon>Eukaryota</taxon>
        <taxon>Metazoa</taxon>
        <taxon>Chordata</taxon>
        <taxon>Craniata</taxon>
        <taxon>Vertebrata</taxon>
        <taxon>Euteleostomi</taxon>
        <taxon>Actinopterygii</taxon>
        <taxon>Neopterygii</taxon>
        <taxon>Teleostei</taxon>
        <taxon>Neoteleostei</taxon>
        <taxon>Acanthomorphata</taxon>
        <taxon>Zeiogadaria</taxon>
        <taxon>Gadariae</taxon>
        <taxon>Gadiformes</taxon>
        <taxon>Gadoidei</taxon>
        <taxon>Gadidae</taxon>
        <taxon>Gadus</taxon>
    </lineage>
</organism>
<dbReference type="GO" id="GO:0005975">
    <property type="term" value="P:carbohydrate metabolic process"/>
    <property type="evidence" value="ECO:0007669"/>
    <property type="project" value="TreeGrafter"/>
</dbReference>
<dbReference type="PANTHER" id="PTHR22901">
    <property type="entry name" value="SIALATE O-ACETYLESTERASE"/>
    <property type="match status" value="1"/>
</dbReference>
<reference evidence="4" key="1">
    <citation type="submission" date="2025-08" db="UniProtKB">
        <authorList>
            <consortium name="Ensembl"/>
        </authorList>
    </citation>
    <scope>IDENTIFICATION</scope>
</reference>
<keyword evidence="2" id="KW-0732">Signal</keyword>
<accession>A0A8C5BBC5</accession>